<name>F8FCL0_PAEMK</name>
<accession>F8FCL0</accession>
<dbReference type="HOGENOM" id="CLU_3202892_0_0_9"/>
<proteinExistence type="predicted"/>
<dbReference type="EMBL" id="CP002869">
    <property type="protein sequence ID" value="AEI46101.1"/>
    <property type="molecule type" value="Genomic_DNA"/>
</dbReference>
<reference evidence="1 2" key="2">
    <citation type="journal article" date="2013" name="Genome Announc.">
        <title>Genome Sequence of Growth-Improving Paenibacillus mucilaginosus Strain KNP414.</title>
        <authorList>
            <person name="Lu J.J."/>
            <person name="Wang J.F."/>
            <person name="Hu X.F."/>
        </authorList>
    </citation>
    <scope>NUCLEOTIDE SEQUENCE [LARGE SCALE GENOMIC DNA]</scope>
    <source>
        <strain evidence="1 2">KNP414</strain>
    </source>
</reference>
<reference evidence="2" key="1">
    <citation type="submission" date="2011-06" db="EMBL/GenBank/DDBJ databases">
        <title>Complete genome sequence of Paenibacillus mucilaginosus KNP414.</title>
        <authorList>
            <person name="Wang J."/>
            <person name="Hu S."/>
            <person name="Hu X."/>
            <person name="Zhang B."/>
            <person name="Dong D."/>
            <person name="Zhang S."/>
            <person name="Zhao K."/>
            <person name="Wu D."/>
        </authorList>
    </citation>
    <scope>NUCLEOTIDE SEQUENCE [LARGE SCALE GENOMIC DNA]</scope>
    <source>
        <strain evidence="2">KNP414</strain>
    </source>
</reference>
<gene>
    <name evidence="1" type="ordered locus">KNP414_07611</name>
</gene>
<dbReference type="Proteomes" id="UP000006620">
    <property type="component" value="Chromosome"/>
</dbReference>
<organism evidence="1 2">
    <name type="scientific">Paenibacillus mucilaginosus (strain KNP414)</name>
    <dbReference type="NCBI Taxonomy" id="1036673"/>
    <lineage>
        <taxon>Bacteria</taxon>
        <taxon>Bacillati</taxon>
        <taxon>Bacillota</taxon>
        <taxon>Bacilli</taxon>
        <taxon>Bacillales</taxon>
        <taxon>Paenibacillaceae</taxon>
        <taxon>Paenibacillus</taxon>
    </lineage>
</organism>
<protein>
    <submittedName>
        <fullName evidence="1">Uncharacterized protein</fullName>
    </submittedName>
</protein>
<evidence type="ECO:0000313" key="1">
    <source>
        <dbReference type="EMBL" id="AEI46101.1"/>
    </source>
</evidence>
<dbReference type="KEGG" id="pms:KNP414_07611"/>
<evidence type="ECO:0000313" key="2">
    <source>
        <dbReference type="Proteomes" id="UP000006620"/>
    </source>
</evidence>
<dbReference type="PATRIC" id="fig|1036673.3.peg.7100"/>
<dbReference type="AlphaFoldDB" id="F8FCL0"/>
<sequence length="45" mass="4791">MSHGCIASSSILWRRWAFGAGETGLAAECSGSPLQGAAYWPGFFR</sequence>